<organism evidence="1 2">
    <name type="scientific">Brachybacterium hainanense</name>
    <dbReference type="NCBI Taxonomy" id="1541174"/>
    <lineage>
        <taxon>Bacteria</taxon>
        <taxon>Bacillati</taxon>
        <taxon>Actinomycetota</taxon>
        <taxon>Actinomycetes</taxon>
        <taxon>Micrococcales</taxon>
        <taxon>Dermabacteraceae</taxon>
        <taxon>Brachybacterium</taxon>
    </lineage>
</organism>
<comment type="caution">
    <text evidence="1">The sequence shown here is derived from an EMBL/GenBank/DDBJ whole genome shotgun (WGS) entry which is preliminary data.</text>
</comment>
<accession>A0ABV6R9R9</accession>
<dbReference type="Proteomes" id="UP001589793">
    <property type="component" value="Unassembled WGS sequence"/>
</dbReference>
<reference evidence="1 2" key="1">
    <citation type="submission" date="2024-09" db="EMBL/GenBank/DDBJ databases">
        <authorList>
            <person name="Sun Q."/>
            <person name="Mori K."/>
        </authorList>
    </citation>
    <scope>NUCLEOTIDE SEQUENCE [LARGE SCALE GENOMIC DNA]</scope>
    <source>
        <strain evidence="1 2">CICC 10874</strain>
    </source>
</reference>
<name>A0ABV6R9R9_9MICO</name>
<sequence>MRNDVVARQLTRALRNRADGPLLRVAELPPVRWNQAARWAERPVEEIVEELHRPGGPSRAVLRRHVEWLRAWSEGLAASRAARR</sequence>
<proteinExistence type="predicted"/>
<evidence type="ECO:0000313" key="1">
    <source>
        <dbReference type="EMBL" id="MFC0673739.1"/>
    </source>
</evidence>
<dbReference type="EMBL" id="JBHLSV010000006">
    <property type="protein sequence ID" value="MFC0673739.1"/>
    <property type="molecule type" value="Genomic_DNA"/>
</dbReference>
<gene>
    <name evidence="1" type="ORF">ACFFF6_07205</name>
</gene>
<dbReference type="RefSeq" id="WP_376979538.1">
    <property type="nucleotide sequence ID" value="NZ_JBHLSV010000006.1"/>
</dbReference>
<keyword evidence="2" id="KW-1185">Reference proteome</keyword>
<evidence type="ECO:0000313" key="2">
    <source>
        <dbReference type="Proteomes" id="UP001589793"/>
    </source>
</evidence>
<protein>
    <submittedName>
        <fullName evidence="1">Uncharacterized protein</fullName>
    </submittedName>
</protein>